<dbReference type="Pfam" id="PF06863">
    <property type="entry name" value="DUF1254"/>
    <property type="match status" value="1"/>
</dbReference>
<dbReference type="AlphaFoldDB" id="A0A0H1BHH2"/>
<gene>
    <name evidence="3" type="ORF">EMPG_14136</name>
</gene>
<proteinExistence type="predicted"/>
<dbReference type="Proteomes" id="UP000053573">
    <property type="component" value="Unassembled WGS sequence"/>
</dbReference>
<dbReference type="Gene3D" id="2.60.40.1610">
    <property type="entry name" value="Domain of unknown function DUF1254"/>
    <property type="match status" value="1"/>
</dbReference>
<dbReference type="OrthoDB" id="2018906at2759"/>
<reference evidence="4" key="1">
    <citation type="journal article" date="2015" name="PLoS Genet.">
        <title>The dynamic genome and transcriptome of the human fungal pathogen Blastomyces and close relative Emmonsia.</title>
        <authorList>
            <person name="Munoz J.F."/>
            <person name="Gauthier G.M."/>
            <person name="Desjardins C.A."/>
            <person name="Gallo J.E."/>
            <person name="Holder J."/>
            <person name="Sullivan T.D."/>
            <person name="Marty A.J."/>
            <person name="Carmen J.C."/>
            <person name="Chen Z."/>
            <person name="Ding L."/>
            <person name="Gujja S."/>
            <person name="Magrini V."/>
            <person name="Misas E."/>
            <person name="Mitreva M."/>
            <person name="Priest M."/>
            <person name="Saif S."/>
            <person name="Whiston E.A."/>
            <person name="Young S."/>
            <person name="Zeng Q."/>
            <person name="Goldman W.E."/>
            <person name="Mardis E.R."/>
            <person name="Taylor J.W."/>
            <person name="McEwen J.G."/>
            <person name="Clay O.K."/>
            <person name="Klein B.S."/>
            <person name="Cuomo C.A."/>
        </authorList>
    </citation>
    <scope>NUCLEOTIDE SEQUENCE [LARGE SCALE GENOMIC DNA]</scope>
    <source>
        <strain evidence="4">UAMH 139</strain>
    </source>
</reference>
<evidence type="ECO:0008006" key="5">
    <source>
        <dbReference type="Google" id="ProtNLM"/>
    </source>
</evidence>
<dbReference type="Gene3D" id="2.60.120.600">
    <property type="entry name" value="Domain of unknown function DUF1214, C-terminal domain"/>
    <property type="match status" value="1"/>
</dbReference>
<dbReference type="InterPro" id="IPR037049">
    <property type="entry name" value="DUF1214_C_sf"/>
</dbReference>
<protein>
    <recommendedName>
        <fullName evidence="5">DUF1254 domain-containing protein</fullName>
    </recommendedName>
</protein>
<dbReference type="Pfam" id="PF06742">
    <property type="entry name" value="DUF1214"/>
    <property type="match status" value="1"/>
</dbReference>
<dbReference type="InterPro" id="IPR010621">
    <property type="entry name" value="DUF1214"/>
</dbReference>
<dbReference type="InterPro" id="IPR037050">
    <property type="entry name" value="DUF1254_sf"/>
</dbReference>
<dbReference type="InterPro" id="IPR010679">
    <property type="entry name" value="DUF1254"/>
</dbReference>
<dbReference type="PANTHER" id="PTHR36509">
    <property type="entry name" value="BLL3101 PROTEIN"/>
    <property type="match status" value="1"/>
</dbReference>
<sequence length="457" mass="51516">MTGPTRPSPGNKQQALNFAYMYGYPLLEYGRFIAHKSNPTTNKLYHRRKLATHQDLQVVRPNVDTIYSNIFTDLSSNDLELEIPAISDRYWCYSFYDMYANNTVNISSLQGHQPGKYLIRCTNKDFGLQLSSSESDYKGYANMPTPYGTSISRFATDQSASDQAVVNKYQGQVRLKCIPRAASIAPPFQLSIFTEPGHRASKTVSKVEAVLRLTAKLSPYNLSPVLGDRQWIAATLKESGIEKGNFICPEGVDMSRVYEVAQGQVQALIETDSLSHGNGWVSAYPEYLGNYGSHYGARYSTARRGYLAITKEQAVYPSLPRDLELGPDEAILIRFTRRPVLVKTGFWSLTAYNEEQYLVPNNLHRYCLGDRDDLTFPDGTLLSDKSKDGEFHILLQAADMKPPKKWMNNWLPSPAGGGKTSITLRWYGAKDEMMTEAYEYPRMECIKAITEEANSRL</sequence>
<evidence type="ECO:0000313" key="3">
    <source>
        <dbReference type="EMBL" id="KLJ10482.1"/>
    </source>
</evidence>
<dbReference type="SUPFAM" id="SSF160935">
    <property type="entry name" value="VPA0735-like"/>
    <property type="match status" value="1"/>
</dbReference>
<evidence type="ECO:0000259" key="1">
    <source>
        <dbReference type="Pfam" id="PF06742"/>
    </source>
</evidence>
<dbReference type="PANTHER" id="PTHR36509:SF2">
    <property type="entry name" value="BLL3101 PROTEIN"/>
    <property type="match status" value="1"/>
</dbReference>
<feature type="domain" description="DUF1254" evidence="2">
    <location>
        <begin position="42"/>
        <end position="175"/>
    </location>
</feature>
<evidence type="ECO:0000313" key="4">
    <source>
        <dbReference type="Proteomes" id="UP000053573"/>
    </source>
</evidence>
<feature type="domain" description="DUF1214" evidence="1">
    <location>
        <begin position="333"/>
        <end position="430"/>
    </location>
</feature>
<evidence type="ECO:0000259" key="2">
    <source>
        <dbReference type="Pfam" id="PF06863"/>
    </source>
</evidence>
<name>A0A0H1BHH2_9EURO</name>
<dbReference type="EMBL" id="LDEV01002014">
    <property type="protein sequence ID" value="KLJ10482.1"/>
    <property type="molecule type" value="Genomic_DNA"/>
</dbReference>
<keyword evidence="4" id="KW-1185">Reference proteome</keyword>
<comment type="caution">
    <text evidence="3">The sequence shown here is derived from an EMBL/GenBank/DDBJ whole genome shotgun (WGS) entry which is preliminary data.</text>
</comment>
<accession>A0A0H1BHH2</accession>
<organism evidence="3 4">
    <name type="scientific">Blastomyces silverae</name>
    <dbReference type="NCBI Taxonomy" id="2060906"/>
    <lineage>
        <taxon>Eukaryota</taxon>
        <taxon>Fungi</taxon>
        <taxon>Dikarya</taxon>
        <taxon>Ascomycota</taxon>
        <taxon>Pezizomycotina</taxon>
        <taxon>Eurotiomycetes</taxon>
        <taxon>Eurotiomycetidae</taxon>
        <taxon>Onygenales</taxon>
        <taxon>Ajellomycetaceae</taxon>
        <taxon>Blastomyces</taxon>
    </lineage>
</organism>